<organism evidence="1 2">
    <name type="scientific">Aspergillus carbonarius (strain ITEM 5010)</name>
    <dbReference type="NCBI Taxonomy" id="602072"/>
    <lineage>
        <taxon>Eukaryota</taxon>
        <taxon>Fungi</taxon>
        <taxon>Dikarya</taxon>
        <taxon>Ascomycota</taxon>
        <taxon>Pezizomycotina</taxon>
        <taxon>Eurotiomycetes</taxon>
        <taxon>Eurotiomycetidae</taxon>
        <taxon>Eurotiales</taxon>
        <taxon>Aspergillaceae</taxon>
        <taxon>Aspergillus</taxon>
        <taxon>Aspergillus subgen. Circumdati</taxon>
    </lineage>
</organism>
<name>A0A1R3R8P5_ASPC5</name>
<dbReference type="VEuPathDB" id="FungiDB:ASPCADRAFT_134892"/>
<dbReference type="EMBL" id="KV907514">
    <property type="protein sequence ID" value="OOF90865.1"/>
    <property type="molecule type" value="Genomic_DNA"/>
</dbReference>
<evidence type="ECO:0000313" key="2">
    <source>
        <dbReference type="Proteomes" id="UP000188318"/>
    </source>
</evidence>
<reference evidence="2" key="1">
    <citation type="journal article" date="2017" name="Genome Biol.">
        <title>Comparative genomics reveals high biological diversity and specific adaptations in the industrially and medically important fungal genus Aspergillus.</title>
        <authorList>
            <person name="de Vries R.P."/>
            <person name="Riley R."/>
            <person name="Wiebenga A."/>
            <person name="Aguilar-Osorio G."/>
            <person name="Amillis S."/>
            <person name="Uchima C.A."/>
            <person name="Anderluh G."/>
            <person name="Asadollahi M."/>
            <person name="Askin M."/>
            <person name="Barry K."/>
            <person name="Battaglia E."/>
            <person name="Bayram O."/>
            <person name="Benocci T."/>
            <person name="Braus-Stromeyer S.A."/>
            <person name="Caldana C."/>
            <person name="Canovas D."/>
            <person name="Cerqueira G.C."/>
            <person name="Chen F."/>
            <person name="Chen W."/>
            <person name="Choi C."/>
            <person name="Clum A."/>
            <person name="Dos Santos R.A."/>
            <person name="Damasio A.R."/>
            <person name="Diallinas G."/>
            <person name="Emri T."/>
            <person name="Fekete E."/>
            <person name="Flipphi M."/>
            <person name="Freyberg S."/>
            <person name="Gallo A."/>
            <person name="Gournas C."/>
            <person name="Habgood R."/>
            <person name="Hainaut M."/>
            <person name="Harispe M.L."/>
            <person name="Henrissat B."/>
            <person name="Hilden K.S."/>
            <person name="Hope R."/>
            <person name="Hossain A."/>
            <person name="Karabika E."/>
            <person name="Karaffa L."/>
            <person name="Karanyi Z."/>
            <person name="Krasevec N."/>
            <person name="Kuo A."/>
            <person name="Kusch H."/>
            <person name="LaButti K."/>
            <person name="Lagendijk E.L."/>
            <person name="Lapidus A."/>
            <person name="Levasseur A."/>
            <person name="Lindquist E."/>
            <person name="Lipzen A."/>
            <person name="Logrieco A.F."/>
            <person name="MacCabe A."/>
            <person name="Maekelae M.R."/>
            <person name="Malavazi I."/>
            <person name="Melin P."/>
            <person name="Meyer V."/>
            <person name="Mielnichuk N."/>
            <person name="Miskei M."/>
            <person name="Molnar A.P."/>
            <person name="Mule G."/>
            <person name="Ngan C.Y."/>
            <person name="Orejas M."/>
            <person name="Orosz E."/>
            <person name="Ouedraogo J.P."/>
            <person name="Overkamp K.M."/>
            <person name="Park H.-S."/>
            <person name="Perrone G."/>
            <person name="Piumi F."/>
            <person name="Punt P.J."/>
            <person name="Ram A.F."/>
            <person name="Ramon A."/>
            <person name="Rauscher S."/>
            <person name="Record E."/>
            <person name="Riano-Pachon D.M."/>
            <person name="Robert V."/>
            <person name="Roehrig J."/>
            <person name="Ruller R."/>
            <person name="Salamov A."/>
            <person name="Salih N.S."/>
            <person name="Samson R.A."/>
            <person name="Sandor E."/>
            <person name="Sanguinetti M."/>
            <person name="Schuetze T."/>
            <person name="Sepcic K."/>
            <person name="Shelest E."/>
            <person name="Sherlock G."/>
            <person name="Sophianopoulou V."/>
            <person name="Squina F.M."/>
            <person name="Sun H."/>
            <person name="Susca A."/>
            <person name="Todd R.B."/>
            <person name="Tsang A."/>
            <person name="Unkles S.E."/>
            <person name="van de Wiele N."/>
            <person name="van Rossen-Uffink D."/>
            <person name="Oliveira J.V."/>
            <person name="Vesth T.C."/>
            <person name="Visser J."/>
            <person name="Yu J.-H."/>
            <person name="Zhou M."/>
            <person name="Andersen M.R."/>
            <person name="Archer D.B."/>
            <person name="Baker S.E."/>
            <person name="Benoit I."/>
            <person name="Brakhage A.A."/>
            <person name="Braus G.H."/>
            <person name="Fischer R."/>
            <person name="Frisvad J.C."/>
            <person name="Goldman G.H."/>
            <person name="Houbraken J."/>
            <person name="Oakley B."/>
            <person name="Pocsi I."/>
            <person name="Scazzocchio C."/>
            <person name="Seiboth B."/>
            <person name="vanKuyk P.A."/>
            <person name="Wortman J."/>
            <person name="Dyer P.S."/>
            <person name="Grigoriev I.V."/>
        </authorList>
    </citation>
    <scope>NUCLEOTIDE SEQUENCE [LARGE SCALE GENOMIC DNA]</scope>
    <source>
        <strain evidence="2">ITEM 5010</strain>
    </source>
</reference>
<sequence length="96" mass="10610">MHWNDSTTFGDRIGAPVLLHIFSGIPEISSPFIVVFSYKDANLIEMISTNGVKAALLCGDAHFTMIHPTRGPHSTFHSCRPLSGQFSIFVSSRLNY</sequence>
<proteinExistence type="predicted"/>
<keyword evidence="2" id="KW-1185">Reference proteome</keyword>
<dbReference type="AlphaFoldDB" id="A0A1R3R8P5"/>
<evidence type="ECO:0000313" key="1">
    <source>
        <dbReference type="EMBL" id="OOF90865.1"/>
    </source>
</evidence>
<protein>
    <submittedName>
        <fullName evidence="1">Uncharacterized protein</fullName>
    </submittedName>
</protein>
<dbReference type="OrthoDB" id="408631at2759"/>
<gene>
    <name evidence="1" type="ORF">ASPCADRAFT_134892</name>
</gene>
<dbReference type="Proteomes" id="UP000188318">
    <property type="component" value="Unassembled WGS sequence"/>
</dbReference>
<accession>A0A1R3R8P5</accession>